<feature type="region of interest" description="Disordered" evidence="8">
    <location>
        <begin position="82"/>
        <end position="120"/>
    </location>
</feature>
<evidence type="ECO:0000256" key="3">
    <source>
        <dbReference type="ARBA" id="ARBA00022737"/>
    </source>
</evidence>
<feature type="compositionally biased region" description="Basic and acidic residues" evidence="8">
    <location>
        <begin position="86"/>
        <end position="95"/>
    </location>
</feature>
<evidence type="ECO:0000256" key="8">
    <source>
        <dbReference type="SAM" id="MobiDB-lite"/>
    </source>
</evidence>
<evidence type="ECO:0000256" key="5">
    <source>
        <dbReference type="ARBA" id="ARBA00022833"/>
    </source>
</evidence>
<keyword evidence="4 7" id="KW-0863">Zinc-finger</keyword>
<dbReference type="InterPro" id="IPR036236">
    <property type="entry name" value="Znf_C2H2_sf"/>
</dbReference>
<evidence type="ECO:0000256" key="4">
    <source>
        <dbReference type="ARBA" id="ARBA00022771"/>
    </source>
</evidence>
<sequence>MNRSAKKYKCPYANCDKAYNRPCLLEEHKRSHDNTRPFECDVCGKCFFRETHLKSHAWTHADKRPLGCPECDKRFITNQQLKRHIGYHDRKRQRESSAGNKQPSTGASKTDGSNSDHGDERPMKLIRFECPFDCAHTFLTASGLSDHLLEEHIMTDTVSPEFHVKTLNGDLLGDSPPIKQLYSELPTNDNGDANPIHGVVYNSSSNGTTPPWNGEDWSEPLCHEHECQQHESFRDLGQLMIHYSDNHEYVPNTLFQDYLFSLDGSY</sequence>
<dbReference type="PANTHER" id="PTHR16515">
    <property type="entry name" value="PR DOMAIN ZINC FINGER PROTEIN"/>
    <property type="match status" value="1"/>
</dbReference>
<dbReference type="InterPro" id="IPR050331">
    <property type="entry name" value="Zinc_finger"/>
</dbReference>
<evidence type="ECO:0000256" key="1">
    <source>
        <dbReference type="ARBA" id="ARBA00004123"/>
    </source>
</evidence>
<proteinExistence type="predicted"/>
<dbReference type="PANTHER" id="PTHR16515:SF66">
    <property type="entry name" value="C2H2-TYPE DOMAIN-CONTAINING PROTEIN"/>
    <property type="match status" value="1"/>
</dbReference>
<dbReference type="InterPro" id="IPR013087">
    <property type="entry name" value="Znf_C2H2_type"/>
</dbReference>
<keyword evidence="6" id="KW-0539">Nucleus</keyword>
<keyword evidence="5" id="KW-0862">Zinc</keyword>
<evidence type="ECO:0000313" key="10">
    <source>
        <dbReference type="EMBL" id="CEP22796.1"/>
    </source>
</evidence>
<dbReference type="GO" id="GO:0010468">
    <property type="term" value="P:regulation of gene expression"/>
    <property type="evidence" value="ECO:0007669"/>
    <property type="project" value="TreeGrafter"/>
</dbReference>
<dbReference type="FunFam" id="3.30.160.60:FF:000624">
    <property type="entry name" value="zinc finger protein 697"/>
    <property type="match status" value="1"/>
</dbReference>
<dbReference type="AlphaFoldDB" id="A0A0H5C4C2"/>
<comment type="subcellular location">
    <subcellularLocation>
        <location evidence="1">Nucleus</location>
    </subcellularLocation>
</comment>
<dbReference type="SUPFAM" id="SSF57667">
    <property type="entry name" value="beta-beta-alpha zinc fingers"/>
    <property type="match status" value="2"/>
</dbReference>
<organism evidence="10 11">
    <name type="scientific">Cyberlindnera jadinii (strain ATCC 18201 / CBS 1600 / BCRC 20928 / JCM 3617 / NBRC 0987 / NRRL Y-1542)</name>
    <name type="common">Torula yeast</name>
    <name type="synonym">Candida utilis</name>
    <dbReference type="NCBI Taxonomy" id="983966"/>
    <lineage>
        <taxon>Eukaryota</taxon>
        <taxon>Fungi</taxon>
        <taxon>Dikarya</taxon>
        <taxon>Ascomycota</taxon>
        <taxon>Saccharomycotina</taxon>
        <taxon>Saccharomycetes</taxon>
        <taxon>Phaffomycetales</taxon>
        <taxon>Phaffomycetaceae</taxon>
        <taxon>Cyberlindnera</taxon>
    </lineage>
</organism>
<evidence type="ECO:0000256" key="6">
    <source>
        <dbReference type="ARBA" id="ARBA00023242"/>
    </source>
</evidence>
<evidence type="ECO:0000256" key="2">
    <source>
        <dbReference type="ARBA" id="ARBA00022723"/>
    </source>
</evidence>
<dbReference type="GO" id="GO:0008270">
    <property type="term" value="F:zinc ion binding"/>
    <property type="evidence" value="ECO:0007669"/>
    <property type="project" value="UniProtKB-KW"/>
</dbReference>
<dbReference type="Pfam" id="PF00096">
    <property type="entry name" value="zf-C2H2"/>
    <property type="match status" value="3"/>
</dbReference>
<dbReference type="PROSITE" id="PS00028">
    <property type="entry name" value="ZINC_FINGER_C2H2_1"/>
    <property type="match status" value="4"/>
</dbReference>
<keyword evidence="2" id="KW-0479">Metal-binding</keyword>
<dbReference type="EMBL" id="CDQK01000003">
    <property type="protein sequence ID" value="CEP22796.1"/>
    <property type="molecule type" value="Genomic_DNA"/>
</dbReference>
<feature type="domain" description="C2H2-type" evidence="9">
    <location>
        <begin position="38"/>
        <end position="65"/>
    </location>
</feature>
<dbReference type="Gene3D" id="3.30.160.60">
    <property type="entry name" value="Classic Zinc Finger"/>
    <property type="match status" value="3"/>
</dbReference>
<accession>A0A0H5C4C2</accession>
<dbReference type="GO" id="GO:0005634">
    <property type="term" value="C:nucleus"/>
    <property type="evidence" value="ECO:0007669"/>
    <property type="project" value="UniProtKB-SubCell"/>
</dbReference>
<dbReference type="SMART" id="SM00355">
    <property type="entry name" value="ZnF_C2H2"/>
    <property type="match status" value="5"/>
</dbReference>
<feature type="domain" description="C2H2-type" evidence="9">
    <location>
        <begin position="128"/>
        <end position="157"/>
    </location>
</feature>
<reference evidence="11" key="1">
    <citation type="journal article" date="2015" name="J. Biotechnol.">
        <title>The structure of the Cyberlindnera jadinii genome and its relation to Candida utilis analyzed by the occurrence of single nucleotide polymorphisms.</title>
        <authorList>
            <person name="Rupp O."/>
            <person name="Brinkrolf K."/>
            <person name="Buerth C."/>
            <person name="Kunigo M."/>
            <person name="Schneider J."/>
            <person name="Jaenicke S."/>
            <person name="Goesmann A."/>
            <person name="Puehler A."/>
            <person name="Jaeger K.-E."/>
            <person name="Ernst J.F."/>
        </authorList>
    </citation>
    <scope>NUCLEOTIDE SEQUENCE [LARGE SCALE GENOMIC DNA]</scope>
    <source>
        <strain evidence="11">ATCC 18201 / CBS 1600 / BCRC 20928 / JCM 3617 / NBRC 0987 / NRRL Y-1542</strain>
    </source>
</reference>
<feature type="compositionally biased region" description="Polar residues" evidence="8">
    <location>
        <begin position="96"/>
        <end position="113"/>
    </location>
</feature>
<feature type="domain" description="C2H2-type" evidence="9">
    <location>
        <begin position="66"/>
        <end position="93"/>
    </location>
</feature>
<evidence type="ECO:0000256" key="7">
    <source>
        <dbReference type="PROSITE-ProRule" id="PRU00042"/>
    </source>
</evidence>
<keyword evidence="3" id="KW-0677">Repeat</keyword>
<evidence type="ECO:0000313" key="11">
    <source>
        <dbReference type="Proteomes" id="UP000038830"/>
    </source>
</evidence>
<name>A0A0H5C4C2_CYBJN</name>
<feature type="domain" description="C2H2-type" evidence="9">
    <location>
        <begin position="8"/>
        <end position="37"/>
    </location>
</feature>
<evidence type="ECO:0000259" key="9">
    <source>
        <dbReference type="PROSITE" id="PS50157"/>
    </source>
</evidence>
<gene>
    <name evidence="10" type="ORF">BN1211_3233</name>
</gene>
<dbReference type="PROSITE" id="PS50157">
    <property type="entry name" value="ZINC_FINGER_C2H2_2"/>
    <property type="match status" value="4"/>
</dbReference>
<dbReference type="Proteomes" id="UP000038830">
    <property type="component" value="Unassembled WGS sequence"/>
</dbReference>
<protein>
    <recommendedName>
        <fullName evidence="9">C2H2-type domain-containing protein</fullName>
    </recommendedName>
</protein>